<comment type="caution">
    <text evidence="2">The sequence shown here is derived from an EMBL/GenBank/DDBJ whole genome shotgun (WGS) entry which is preliminary data.</text>
</comment>
<evidence type="ECO:0000313" key="2">
    <source>
        <dbReference type="EMBL" id="KAG8366228.1"/>
    </source>
</evidence>
<protein>
    <recommendedName>
        <fullName evidence="4">Protein WVD2-like 7</fullName>
    </recommendedName>
</protein>
<feature type="compositionally biased region" description="Basic and acidic residues" evidence="1">
    <location>
        <begin position="180"/>
        <end position="191"/>
    </location>
</feature>
<dbReference type="AlphaFoldDB" id="A0AAV6W7W6"/>
<name>A0AAV6W7W6_9LAMI</name>
<feature type="region of interest" description="Disordered" evidence="1">
    <location>
        <begin position="73"/>
        <end position="94"/>
    </location>
</feature>
<accession>A0AAV6W7W6</accession>
<proteinExistence type="predicted"/>
<feature type="compositionally biased region" description="Polar residues" evidence="1">
    <location>
        <begin position="272"/>
        <end position="298"/>
    </location>
</feature>
<evidence type="ECO:0000256" key="1">
    <source>
        <dbReference type="SAM" id="MobiDB-lite"/>
    </source>
</evidence>
<dbReference type="EMBL" id="WHWC01000017">
    <property type="protein sequence ID" value="KAG8366228.1"/>
    <property type="molecule type" value="Genomic_DNA"/>
</dbReference>
<sequence>MDQSVKSEGRLEVSVSFGRFENDALSWEKFSAFSPNKYLEEVGNLSTPGSVAQKKAYFEAHYKKIAAKKAEELEQEKSIGTVNPNPDVSSKDDHVENSYEIDAKFCASNGERLVEEVEQEACITSLENVTIAGERLVDVEKEACITSLENVTIADETKDDNSRSSEGLDQEAFTNSVIPSKDEKEEAKDELNDNLVNPEMNVKEESVMVEVEIPNKVSRKILEKPQVRKNGVEQLKKQNSKLNAQNIVQKVTPTKKDRNLTATKKKVVSLSAKPSQTSSTPRYSKPPSMSTPISASQSLKKKVNGSPLPKSKNLAAGQSKRAGPTSMHMSLSLDPTNPVANLSSSRKSLIMEKMGDKDIVKRAFKTFQNRSIGSYSDEKPSIVKHVASNAFEPKISSFRTPIKGNDGLRKDAQKMATPRSQSGTRSNPLPSGSHKSSTRDRKNTSVFSPAIGLRNDEKAVKRKEEEKKSEIKKLSQSHNSDAKPKSSFYEGRGKII</sequence>
<dbReference type="PANTHER" id="PTHR47286">
    <property type="entry name" value="F3I6.9 PROTEIN"/>
    <property type="match status" value="1"/>
</dbReference>
<evidence type="ECO:0008006" key="4">
    <source>
        <dbReference type="Google" id="ProtNLM"/>
    </source>
</evidence>
<organism evidence="2 3">
    <name type="scientific">Buddleja alternifolia</name>
    <dbReference type="NCBI Taxonomy" id="168488"/>
    <lineage>
        <taxon>Eukaryota</taxon>
        <taxon>Viridiplantae</taxon>
        <taxon>Streptophyta</taxon>
        <taxon>Embryophyta</taxon>
        <taxon>Tracheophyta</taxon>
        <taxon>Spermatophyta</taxon>
        <taxon>Magnoliopsida</taxon>
        <taxon>eudicotyledons</taxon>
        <taxon>Gunneridae</taxon>
        <taxon>Pentapetalae</taxon>
        <taxon>asterids</taxon>
        <taxon>lamiids</taxon>
        <taxon>Lamiales</taxon>
        <taxon>Scrophulariaceae</taxon>
        <taxon>Buddlejeae</taxon>
        <taxon>Buddleja</taxon>
    </lineage>
</organism>
<feature type="compositionally biased region" description="Polar residues" evidence="1">
    <location>
        <begin position="164"/>
        <end position="178"/>
    </location>
</feature>
<feature type="compositionally biased region" description="Basic and acidic residues" evidence="1">
    <location>
        <begin position="454"/>
        <end position="473"/>
    </location>
</feature>
<reference evidence="2" key="1">
    <citation type="submission" date="2019-10" db="EMBL/GenBank/DDBJ databases">
        <authorList>
            <person name="Zhang R."/>
            <person name="Pan Y."/>
            <person name="Wang J."/>
            <person name="Ma R."/>
            <person name="Yu S."/>
        </authorList>
    </citation>
    <scope>NUCLEOTIDE SEQUENCE</scope>
    <source>
        <strain evidence="2">LA-IB0</strain>
        <tissue evidence="2">Leaf</tissue>
    </source>
</reference>
<gene>
    <name evidence="2" type="ORF">BUALT_Bualt17G0054700</name>
</gene>
<feature type="compositionally biased region" description="Polar residues" evidence="1">
    <location>
        <begin position="78"/>
        <end position="88"/>
    </location>
</feature>
<feature type="compositionally biased region" description="Polar residues" evidence="1">
    <location>
        <begin position="240"/>
        <end position="252"/>
    </location>
</feature>
<feature type="compositionally biased region" description="Polar residues" evidence="1">
    <location>
        <begin position="327"/>
        <end position="340"/>
    </location>
</feature>
<evidence type="ECO:0000313" key="3">
    <source>
        <dbReference type="Proteomes" id="UP000826271"/>
    </source>
</evidence>
<feature type="region of interest" description="Disordered" evidence="1">
    <location>
        <begin position="388"/>
        <end position="496"/>
    </location>
</feature>
<feature type="region of interest" description="Disordered" evidence="1">
    <location>
        <begin position="235"/>
        <end position="340"/>
    </location>
</feature>
<feature type="compositionally biased region" description="Polar residues" evidence="1">
    <location>
        <begin position="418"/>
        <end position="435"/>
    </location>
</feature>
<dbReference type="PANTHER" id="PTHR47286:SF2">
    <property type="entry name" value="F3I6.9 PROTEIN"/>
    <property type="match status" value="1"/>
</dbReference>
<keyword evidence="3" id="KW-1185">Reference proteome</keyword>
<dbReference type="Proteomes" id="UP000826271">
    <property type="component" value="Unassembled WGS sequence"/>
</dbReference>
<feature type="region of interest" description="Disordered" evidence="1">
    <location>
        <begin position="152"/>
        <end position="199"/>
    </location>
</feature>